<sequence length="182" mass="19758">LTTTECSDLPLLCEPRLSPLHVAAIVGNIDAARELLLYFVRQSYRGRRILDPRTLANAAGQLPWQVSVAVRPGSPSLATLLNPRQPLERTIGVRLALQDMPSSSVSCRGPPTLTVICAAAMRRKLLADLEKAQREAAAAMMNVSERSASVRAAPEQIAAESEWVEWRSRERGPSGCSGEQGM</sequence>
<reference evidence="1 2" key="1">
    <citation type="journal article" date="2023" name="IScience">
        <title>Expanded male sex-determining region conserved during the evolution of homothallism in the green alga Volvox.</title>
        <authorList>
            <person name="Yamamoto K."/>
            <person name="Matsuzaki R."/>
            <person name="Mahakham W."/>
            <person name="Heman W."/>
            <person name="Sekimoto H."/>
            <person name="Kawachi M."/>
            <person name="Minakuchi Y."/>
            <person name="Toyoda A."/>
            <person name="Nozaki H."/>
        </authorList>
    </citation>
    <scope>NUCLEOTIDE SEQUENCE [LARGE SCALE GENOMIC DNA]</scope>
    <source>
        <strain evidence="1 2">NIES-4468</strain>
    </source>
</reference>
<comment type="caution">
    <text evidence="1">The sequence shown here is derived from an EMBL/GenBank/DDBJ whole genome shotgun (WGS) entry which is preliminary data.</text>
</comment>
<evidence type="ECO:0000313" key="1">
    <source>
        <dbReference type="EMBL" id="GLI64823.1"/>
    </source>
</evidence>
<protein>
    <recommendedName>
        <fullName evidence="3">ANK_REP_REGION domain-containing protein</fullName>
    </recommendedName>
</protein>
<keyword evidence="2" id="KW-1185">Reference proteome</keyword>
<proteinExistence type="predicted"/>
<feature type="non-terminal residue" evidence="1">
    <location>
        <position position="1"/>
    </location>
</feature>
<evidence type="ECO:0008006" key="3">
    <source>
        <dbReference type="Google" id="ProtNLM"/>
    </source>
</evidence>
<gene>
    <name evidence="1" type="ORF">VaNZ11_008120</name>
</gene>
<evidence type="ECO:0000313" key="2">
    <source>
        <dbReference type="Proteomes" id="UP001165090"/>
    </source>
</evidence>
<dbReference type="Proteomes" id="UP001165090">
    <property type="component" value="Unassembled WGS sequence"/>
</dbReference>
<organism evidence="1 2">
    <name type="scientific">Volvox africanus</name>
    <dbReference type="NCBI Taxonomy" id="51714"/>
    <lineage>
        <taxon>Eukaryota</taxon>
        <taxon>Viridiplantae</taxon>
        <taxon>Chlorophyta</taxon>
        <taxon>core chlorophytes</taxon>
        <taxon>Chlorophyceae</taxon>
        <taxon>CS clade</taxon>
        <taxon>Chlamydomonadales</taxon>
        <taxon>Volvocaceae</taxon>
        <taxon>Volvox</taxon>
    </lineage>
</organism>
<dbReference type="EMBL" id="BSDZ01000021">
    <property type="protein sequence ID" value="GLI64823.1"/>
    <property type="molecule type" value="Genomic_DNA"/>
</dbReference>
<feature type="non-terminal residue" evidence="1">
    <location>
        <position position="182"/>
    </location>
</feature>
<name>A0ABQ5S5P9_9CHLO</name>
<accession>A0ABQ5S5P9</accession>